<dbReference type="PANTHER" id="PTHR43877:SF5">
    <property type="entry name" value="BLL8307 PROTEIN"/>
    <property type="match status" value="1"/>
</dbReference>
<evidence type="ECO:0000313" key="4">
    <source>
        <dbReference type="EMBL" id="MZR22509.1"/>
    </source>
</evidence>
<evidence type="ECO:0000313" key="5">
    <source>
        <dbReference type="Proteomes" id="UP000445696"/>
    </source>
</evidence>
<dbReference type="GO" id="GO:0016747">
    <property type="term" value="F:acyltransferase activity, transferring groups other than amino-acyl groups"/>
    <property type="evidence" value="ECO:0007669"/>
    <property type="project" value="InterPro"/>
</dbReference>
<evidence type="ECO:0000259" key="3">
    <source>
        <dbReference type="PROSITE" id="PS51186"/>
    </source>
</evidence>
<keyword evidence="1 4" id="KW-0808">Transferase</keyword>
<evidence type="ECO:0000256" key="2">
    <source>
        <dbReference type="ARBA" id="ARBA00023315"/>
    </source>
</evidence>
<comment type="caution">
    <text evidence="4">The sequence shown here is derived from an EMBL/GenBank/DDBJ whole genome shotgun (WGS) entry which is preliminary data.</text>
</comment>
<proteinExistence type="predicted"/>
<feature type="domain" description="N-acetyltransferase" evidence="3">
    <location>
        <begin position="10"/>
        <end position="155"/>
    </location>
</feature>
<keyword evidence="2" id="KW-0012">Acyltransferase</keyword>
<organism evidence="4 5">
    <name type="scientific">Sneathiella chungangensis</name>
    <dbReference type="NCBI Taxonomy" id="1418234"/>
    <lineage>
        <taxon>Bacteria</taxon>
        <taxon>Pseudomonadati</taxon>
        <taxon>Pseudomonadota</taxon>
        <taxon>Alphaproteobacteria</taxon>
        <taxon>Sneathiellales</taxon>
        <taxon>Sneathiellaceae</taxon>
        <taxon>Sneathiella</taxon>
    </lineage>
</organism>
<dbReference type="OrthoDB" id="9805924at2"/>
<reference evidence="4 5" key="1">
    <citation type="journal article" date="2014" name="Int. J. Syst. Evol. Microbiol.">
        <title>Sneathiella chungangensis sp. nov., isolated from a marine sand, and emended description of the genus Sneathiella.</title>
        <authorList>
            <person name="Siamphan C."/>
            <person name="Kim H."/>
            <person name="Lee J.S."/>
            <person name="Kim W."/>
        </authorList>
    </citation>
    <scope>NUCLEOTIDE SEQUENCE [LARGE SCALE GENOMIC DNA]</scope>
    <source>
        <strain evidence="4 5">KCTC 32476</strain>
    </source>
</reference>
<name>A0A845MF72_9PROT</name>
<dbReference type="InterPro" id="IPR050832">
    <property type="entry name" value="Bact_Acetyltransf"/>
</dbReference>
<dbReference type="PANTHER" id="PTHR43877">
    <property type="entry name" value="AMINOALKYLPHOSPHONATE N-ACETYLTRANSFERASE-RELATED-RELATED"/>
    <property type="match status" value="1"/>
</dbReference>
<keyword evidence="5" id="KW-1185">Reference proteome</keyword>
<dbReference type="SUPFAM" id="SSF55729">
    <property type="entry name" value="Acyl-CoA N-acyltransferases (Nat)"/>
    <property type="match status" value="1"/>
</dbReference>
<accession>A0A845MF72</accession>
<evidence type="ECO:0000256" key="1">
    <source>
        <dbReference type="ARBA" id="ARBA00022679"/>
    </source>
</evidence>
<dbReference type="Proteomes" id="UP000445696">
    <property type="component" value="Unassembled WGS sequence"/>
</dbReference>
<dbReference type="PROSITE" id="PS51186">
    <property type="entry name" value="GNAT"/>
    <property type="match status" value="1"/>
</dbReference>
<dbReference type="AlphaFoldDB" id="A0A845MF72"/>
<dbReference type="InterPro" id="IPR000182">
    <property type="entry name" value="GNAT_dom"/>
</dbReference>
<dbReference type="EMBL" id="WTVA01000003">
    <property type="protein sequence ID" value="MZR22509.1"/>
    <property type="molecule type" value="Genomic_DNA"/>
</dbReference>
<sequence>MTAALRVRTDDLRSVEIIALLQAHLALMRSLSPPESVHALDLDGLRAANITFWRAEQDGELLGCGALKELDPKTGEIKSMHTAEAHRGKGVAAALLAMAISTARGRGYDALYLETGSQPGFQAARSFYARHGFTPCAPFADYTDDPASYFMTLRL</sequence>
<dbReference type="Gene3D" id="3.40.630.30">
    <property type="match status" value="1"/>
</dbReference>
<dbReference type="Pfam" id="PF00583">
    <property type="entry name" value="Acetyltransf_1"/>
    <property type="match status" value="1"/>
</dbReference>
<protein>
    <submittedName>
        <fullName evidence="4">GNAT family N-acetyltransferase</fullName>
    </submittedName>
</protein>
<gene>
    <name evidence="4" type="ORF">GQF03_09200</name>
</gene>
<dbReference type="RefSeq" id="WP_161338945.1">
    <property type="nucleotide sequence ID" value="NZ_JBHSDG010000005.1"/>
</dbReference>
<dbReference type="InterPro" id="IPR016181">
    <property type="entry name" value="Acyl_CoA_acyltransferase"/>
</dbReference>
<dbReference type="CDD" id="cd04301">
    <property type="entry name" value="NAT_SF"/>
    <property type="match status" value="1"/>
</dbReference>